<proteinExistence type="predicted"/>
<dbReference type="Gene3D" id="2.20.140.10">
    <property type="entry name" value="WGR domain"/>
    <property type="match status" value="1"/>
</dbReference>
<dbReference type="CDD" id="cd07996">
    <property type="entry name" value="WGR_MMR_like"/>
    <property type="match status" value="1"/>
</dbReference>
<dbReference type="PROSITE" id="PS51977">
    <property type="entry name" value="WGR"/>
    <property type="match status" value="1"/>
</dbReference>
<dbReference type="EMBL" id="QHHQ01000012">
    <property type="protein sequence ID" value="RAH96583.1"/>
    <property type="molecule type" value="Genomic_DNA"/>
</dbReference>
<dbReference type="InterPro" id="IPR008893">
    <property type="entry name" value="WGR_domain"/>
</dbReference>
<comment type="caution">
    <text evidence="2">The sequence shown here is derived from an EMBL/GenBank/DDBJ whole genome shotgun (WGS) entry which is preliminary data.</text>
</comment>
<gene>
    <name evidence="2" type="ORF">DLJ53_31980</name>
</gene>
<sequence>MVQLDLFPTDVRLRCIDPTHNKRRFYSLSIQPTLFGEWALVREWGRLGSAGRVRTDRYASAGQAIDALCALTRAKQRRGYSA</sequence>
<dbReference type="InterPro" id="IPR036930">
    <property type="entry name" value="WGR_dom_sf"/>
</dbReference>
<dbReference type="SUPFAM" id="SSF142921">
    <property type="entry name" value="WGR domain-like"/>
    <property type="match status" value="1"/>
</dbReference>
<evidence type="ECO:0000313" key="2">
    <source>
        <dbReference type="EMBL" id="RAH96583.1"/>
    </source>
</evidence>
<dbReference type="AlphaFoldDB" id="A0A8B2NKV3"/>
<name>A0A8B2NKV3_9HYPH</name>
<feature type="domain" description="WGR" evidence="1">
    <location>
        <begin position="1"/>
        <end position="82"/>
    </location>
</feature>
<evidence type="ECO:0000259" key="1">
    <source>
        <dbReference type="PROSITE" id="PS51977"/>
    </source>
</evidence>
<dbReference type="SMART" id="SM00773">
    <property type="entry name" value="WGR"/>
    <property type="match status" value="1"/>
</dbReference>
<dbReference type="Pfam" id="PF05406">
    <property type="entry name" value="WGR"/>
    <property type="match status" value="1"/>
</dbReference>
<organism evidence="2 3">
    <name type="scientific">Acuticoccus sediminis</name>
    <dbReference type="NCBI Taxonomy" id="2184697"/>
    <lineage>
        <taxon>Bacteria</taxon>
        <taxon>Pseudomonadati</taxon>
        <taxon>Pseudomonadota</taxon>
        <taxon>Alphaproteobacteria</taxon>
        <taxon>Hyphomicrobiales</taxon>
        <taxon>Amorphaceae</taxon>
        <taxon>Acuticoccus</taxon>
    </lineage>
</organism>
<dbReference type="OrthoDB" id="5801306at2"/>
<protein>
    <submittedName>
        <fullName evidence="2">Polymerase</fullName>
    </submittedName>
</protein>
<dbReference type="InterPro" id="IPR049809">
    <property type="entry name" value="YehF/YfeS-like_WGR"/>
</dbReference>
<dbReference type="Proteomes" id="UP000249590">
    <property type="component" value="Unassembled WGS sequence"/>
</dbReference>
<keyword evidence="3" id="KW-1185">Reference proteome</keyword>
<reference evidence="2 3" key="1">
    <citation type="submission" date="2018-05" db="EMBL/GenBank/DDBJ databases">
        <title>Acuticoccus sediminis sp. nov., isolated from deep-sea sediment of Indian Ocean.</title>
        <authorList>
            <person name="Liu X."/>
            <person name="Lai Q."/>
            <person name="Du Y."/>
            <person name="Sun F."/>
            <person name="Zhang X."/>
            <person name="Wang S."/>
            <person name="Shao Z."/>
        </authorList>
    </citation>
    <scope>NUCLEOTIDE SEQUENCE [LARGE SCALE GENOMIC DNA]</scope>
    <source>
        <strain evidence="2 3">PTG4-2</strain>
    </source>
</reference>
<accession>A0A8B2NKV3</accession>
<evidence type="ECO:0000313" key="3">
    <source>
        <dbReference type="Proteomes" id="UP000249590"/>
    </source>
</evidence>